<keyword evidence="7" id="KW-0808">Transferase</keyword>
<dbReference type="InterPro" id="IPR005467">
    <property type="entry name" value="His_kinase_dom"/>
</dbReference>
<evidence type="ECO:0000256" key="6">
    <source>
        <dbReference type="ARBA" id="ARBA00022553"/>
    </source>
</evidence>
<proteinExistence type="predicted"/>
<dbReference type="SUPFAM" id="SSF55874">
    <property type="entry name" value="ATPase domain of HSP90 chaperone/DNA topoisomerase II/histidine kinase"/>
    <property type="match status" value="1"/>
</dbReference>
<keyword evidence="4" id="KW-1003">Cell membrane</keyword>
<name>A0A1H2YZF4_9PSED</name>
<feature type="transmembrane region" description="Helical" evidence="15">
    <location>
        <begin position="164"/>
        <end position="184"/>
    </location>
</feature>
<dbReference type="CDD" id="cd00075">
    <property type="entry name" value="HATPase"/>
    <property type="match status" value="1"/>
</dbReference>
<evidence type="ECO:0000256" key="7">
    <source>
        <dbReference type="ARBA" id="ARBA00022679"/>
    </source>
</evidence>
<dbReference type="EC" id="2.7.13.3" evidence="3"/>
<evidence type="ECO:0000256" key="15">
    <source>
        <dbReference type="SAM" id="Phobius"/>
    </source>
</evidence>
<dbReference type="STRING" id="1007099.SAMN05216287_2111"/>
<dbReference type="Pfam" id="PF02518">
    <property type="entry name" value="HATPase_c"/>
    <property type="match status" value="1"/>
</dbReference>
<evidence type="ECO:0000256" key="4">
    <source>
        <dbReference type="ARBA" id="ARBA00022475"/>
    </source>
</evidence>
<feature type="transmembrane region" description="Helical" evidence="15">
    <location>
        <begin position="12"/>
        <end position="34"/>
    </location>
</feature>
<dbReference type="InterPro" id="IPR036097">
    <property type="entry name" value="HisK_dim/P_sf"/>
</dbReference>
<dbReference type="Proteomes" id="UP000243778">
    <property type="component" value="Unassembled WGS sequence"/>
</dbReference>
<dbReference type="PROSITE" id="PS50885">
    <property type="entry name" value="HAMP"/>
    <property type="match status" value="1"/>
</dbReference>
<dbReference type="PANTHER" id="PTHR44936">
    <property type="entry name" value="SENSOR PROTEIN CREC"/>
    <property type="match status" value="1"/>
</dbReference>
<keyword evidence="14 15" id="KW-0472">Membrane</keyword>
<dbReference type="GO" id="GO:0000155">
    <property type="term" value="F:phosphorelay sensor kinase activity"/>
    <property type="evidence" value="ECO:0007669"/>
    <property type="project" value="InterPro"/>
</dbReference>
<organism evidence="18 19">
    <name type="scientific">Pseudomonas kuykendallii</name>
    <dbReference type="NCBI Taxonomy" id="1007099"/>
    <lineage>
        <taxon>Bacteria</taxon>
        <taxon>Pseudomonadati</taxon>
        <taxon>Pseudomonadota</taxon>
        <taxon>Gammaproteobacteria</taxon>
        <taxon>Pseudomonadales</taxon>
        <taxon>Pseudomonadaceae</taxon>
        <taxon>Pseudomonas</taxon>
    </lineage>
</organism>
<evidence type="ECO:0000256" key="9">
    <source>
        <dbReference type="ARBA" id="ARBA00022741"/>
    </source>
</evidence>
<keyword evidence="8 15" id="KW-0812">Transmembrane</keyword>
<protein>
    <recommendedName>
        <fullName evidence="3">histidine kinase</fullName>
        <ecNumber evidence="3">2.7.13.3</ecNumber>
    </recommendedName>
</protein>
<evidence type="ECO:0000256" key="14">
    <source>
        <dbReference type="ARBA" id="ARBA00023136"/>
    </source>
</evidence>
<keyword evidence="10 18" id="KW-0418">Kinase</keyword>
<dbReference type="SMART" id="SM00387">
    <property type="entry name" value="HATPase_c"/>
    <property type="match status" value="1"/>
</dbReference>
<dbReference type="InterPro" id="IPR003660">
    <property type="entry name" value="HAMP_dom"/>
</dbReference>
<accession>A0A1H2YZF4</accession>
<dbReference type="SUPFAM" id="SSF47384">
    <property type="entry name" value="Homodimeric domain of signal transducing histidine kinase"/>
    <property type="match status" value="1"/>
</dbReference>
<keyword evidence="12 15" id="KW-1133">Transmembrane helix</keyword>
<dbReference type="AlphaFoldDB" id="A0A1H2YZF4"/>
<dbReference type="SMART" id="SM00304">
    <property type="entry name" value="HAMP"/>
    <property type="match status" value="1"/>
</dbReference>
<feature type="domain" description="HAMP" evidence="17">
    <location>
        <begin position="186"/>
        <end position="238"/>
    </location>
</feature>
<evidence type="ECO:0000256" key="5">
    <source>
        <dbReference type="ARBA" id="ARBA00022519"/>
    </source>
</evidence>
<feature type="domain" description="Histidine kinase" evidence="16">
    <location>
        <begin position="246"/>
        <end position="443"/>
    </location>
</feature>
<dbReference type="Gene3D" id="3.30.565.10">
    <property type="entry name" value="Histidine kinase-like ATPase, C-terminal domain"/>
    <property type="match status" value="1"/>
</dbReference>
<evidence type="ECO:0000259" key="16">
    <source>
        <dbReference type="PROSITE" id="PS50109"/>
    </source>
</evidence>
<keyword evidence="13" id="KW-0902">Two-component regulatory system</keyword>
<keyword evidence="5" id="KW-0997">Cell inner membrane</keyword>
<dbReference type="Pfam" id="PF00672">
    <property type="entry name" value="HAMP"/>
    <property type="match status" value="1"/>
</dbReference>
<evidence type="ECO:0000256" key="10">
    <source>
        <dbReference type="ARBA" id="ARBA00022777"/>
    </source>
</evidence>
<dbReference type="SMART" id="SM00388">
    <property type="entry name" value="HisKA"/>
    <property type="match status" value="1"/>
</dbReference>
<dbReference type="InterPro" id="IPR003594">
    <property type="entry name" value="HATPase_dom"/>
</dbReference>
<dbReference type="GO" id="GO:0005886">
    <property type="term" value="C:plasma membrane"/>
    <property type="evidence" value="ECO:0007669"/>
    <property type="project" value="UniProtKB-SubCell"/>
</dbReference>
<keyword evidence="6" id="KW-0597">Phosphoprotein</keyword>
<dbReference type="PANTHER" id="PTHR44936:SF5">
    <property type="entry name" value="SENSOR HISTIDINE KINASE ENVZ"/>
    <property type="match status" value="1"/>
</dbReference>
<evidence type="ECO:0000256" key="3">
    <source>
        <dbReference type="ARBA" id="ARBA00012438"/>
    </source>
</evidence>
<gene>
    <name evidence="18" type="ORF">SAMN05216287_2111</name>
</gene>
<evidence type="ECO:0000256" key="11">
    <source>
        <dbReference type="ARBA" id="ARBA00022840"/>
    </source>
</evidence>
<dbReference type="InterPro" id="IPR004358">
    <property type="entry name" value="Sig_transdc_His_kin-like_C"/>
</dbReference>
<evidence type="ECO:0000256" key="13">
    <source>
        <dbReference type="ARBA" id="ARBA00023012"/>
    </source>
</evidence>
<dbReference type="PROSITE" id="PS50109">
    <property type="entry name" value="HIS_KIN"/>
    <property type="match status" value="1"/>
</dbReference>
<evidence type="ECO:0000259" key="17">
    <source>
        <dbReference type="PROSITE" id="PS50885"/>
    </source>
</evidence>
<dbReference type="GO" id="GO:0005524">
    <property type="term" value="F:ATP binding"/>
    <property type="evidence" value="ECO:0007669"/>
    <property type="project" value="UniProtKB-KW"/>
</dbReference>
<reference evidence="19" key="1">
    <citation type="submission" date="2016-10" db="EMBL/GenBank/DDBJ databases">
        <authorList>
            <person name="Varghese N."/>
            <person name="Submissions S."/>
        </authorList>
    </citation>
    <scope>NUCLEOTIDE SEQUENCE [LARGE SCALE GENOMIC DNA]</scope>
    <source>
        <strain evidence="19">NRRL B-59562</strain>
    </source>
</reference>
<evidence type="ECO:0000313" key="19">
    <source>
        <dbReference type="Proteomes" id="UP000243778"/>
    </source>
</evidence>
<dbReference type="EMBL" id="FNNU01000003">
    <property type="protein sequence ID" value="SDX10457.1"/>
    <property type="molecule type" value="Genomic_DNA"/>
</dbReference>
<dbReference type="PRINTS" id="PR00344">
    <property type="entry name" value="BCTRLSENSOR"/>
</dbReference>
<evidence type="ECO:0000256" key="1">
    <source>
        <dbReference type="ARBA" id="ARBA00000085"/>
    </source>
</evidence>
<dbReference type="Gene3D" id="1.10.287.130">
    <property type="match status" value="1"/>
</dbReference>
<dbReference type="InterPro" id="IPR036890">
    <property type="entry name" value="HATPase_C_sf"/>
</dbReference>
<keyword evidence="19" id="KW-1185">Reference proteome</keyword>
<dbReference type="Pfam" id="PF00512">
    <property type="entry name" value="HisKA"/>
    <property type="match status" value="1"/>
</dbReference>
<sequence length="443" mass="48737">MKRRVRPRDTIVRWIALTIALAMLVSLALNALFIEVAGVWAKPPLTQTGLLEQVAGVVRVIEAAPGELRPRLADAAGNPLFAVEWQARRDAIATPAADDPVFHDGTRTMRRLLGDPQRRVEAFEPDDFPDGSSARRYLMLVQLQDASWLAFTTPARSWGLNATARALVIIGLALIAALSVAAIATRRLATPLLSFAKAARRFGGDFHAPPIEAVGPHEIRQAILAFNAMQAQIRHFVVDRTQMLAAISHDLRAPLTRMRLRGEFIDDPEQQHKLFRDVDEMQAMINAALEFFRDDARLEQATPFDLSELLLTLVDDYRDQGIEVAFTGPSGLVYRGRPLGLKRALTNLLENAVKYAREPSIDLQALPGTLLIRIEDRGPGIDEQQLEAVFAPFYRLEASRNKATGGVGLGLSAARAIVREHGGELRLNNRPGGGLQACIELQA</sequence>
<evidence type="ECO:0000313" key="18">
    <source>
        <dbReference type="EMBL" id="SDX10457.1"/>
    </source>
</evidence>
<comment type="catalytic activity">
    <reaction evidence="1">
        <text>ATP + protein L-histidine = ADP + protein N-phospho-L-histidine.</text>
        <dbReference type="EC" id="2.7.13.3"/>
    </reaction>
</comment>
<keyword evidence="9" id="KW-0547">Nucleotide-binding</keyword>
<evidence type="ECO:0000256" key="8">
    <source>
        <dbReference type="ARBA" id="ARBA00022692"/>
    </source>
</evidence>
<dbReference type="CDD" id="cd00082">
    <property type="entry name" value="HisKA"/>
    <property type="match status" value="1"/>
</dbReference>
<dbReference type="InterPro" id="IPR003661">
    <property type="entry name" value="HisK_dim/P_dom"/>
</dbReference>
<comment type="subcellular location">
    <subcellularLocation>
        <location evidence="2">Cell inner membrane</location>
        <topology evidence="2">Multi-pass membrane protein</topology>
    </subcellularLocation>
</comment>
<evidence type="ECO:0000256" key="12">
    <source>
        <dbReference type="ARBA" id="ARBA00022989"/>
    </source>
</evidence>
<evidence type="ECO:0000256" key="2">
    <source>
        <dbReference type="ARBA" id="ARBA00004429"/>
    </source>
</evidence>
<dbReference type="InterPro" id="IPR050980">
    <property type="entry name" value="2C_sensor_his_kinase"/>
</dbReference>
<keyword evidence="11" id="KW-0067">ATP-binding</keyword>